<sequence>MSEHQINFSPEFYETCALHNHIMFFVPWFITTYLPLFINVLERSYKDESAPFILPNNIGMTFTAFHKFIDNEVVVVSINEINRLISQNNYLGLYVKVIGEHICSLDKKLDSLSNLIVQIDNKLKSVKQVSEQASSSKQHDDFILRPLRDLENLLDKKFHQFGTSAKLISPLRDLENLLDKKFHQFGTSAKLISLAEDFADEMEATFDFETQMEMKVNKLHGYPKKNSGNTAYARKPSMQTYYYPKPTHQDVLIEERDWNQTNTSYSESEIY</sequence>
<proteinExistence type="predicted"/>
<evidence type="ECO:0000259" key="1">
    <source>
        <dbReference type="Pfam" id="PF24496"/>
    </source>
</evidence>
<dbReference type="InterPro" id="IPR056010">
    <property type="entry name" value="DUF7588"/>
</dbReference>
<dbReference type="AlphaFoldDB" id="A0A9J6AY51"/>
<dbReference type="OrthoDB" id="1305132at2759"/>
<dbReference type="Proteomes" id="UP000824120">
    <property type="component" value="Chromosome 1"/>
</dbReference>
<feature type="domain" description="DUF7588" evidence="1">
    <location>
        <begin position="2"/>
        <end position="40"/>
    </location>
</feature>
<accession>A0A9J6AY51</accession>
<keyword evidence="3" id="KW-1185">Reference proteome</keyword>
<reference evidence="2 3" key="1">
    <citation type="submission" date="2020-09" db="EMBL/GenBank/DDBJ databases">
        <title>De no assembly of potato wild relative species, Solanum commersonii.</title>
        <authorList>
            <person name="Cho K."/>
        </authorList>
    </citation>
    <scope>NUCLEOTIDE SEQUENCE [LARGE SCALE GENOMIC DNA]</scope>
    <source>
        <strain evidence="2">LZ3.2</strain>
        <tissue evidence="2">Leaf</tissue>
    </source>
</reference>
<name>A0A9J6AY51_SOLCO</name>
<gene>
    <name evidence="2" type="ORF">H5410_001038</name>
</gene>
<evidence type="ECO:0000313" key="3">
    <source>
        <dbReference type="Proteomes" id="UP000824120"/>
    </source>
</evidence>
<dbReference type="EMBL" id="JACXVP010000001">
    <property type="protein sequence ID" value="KAG5629321.1"/>
    <property type="molecule type" value="Genomic_DNA"/>
</dbReference>
<evidence type="ECO:0000313" key="2">
    <source>
        <dbReference type="EMBL" id="KAG5629321.1"/>
    </source>
</evidence>
<comment type="caution">
    <text evidence="2">The sequence shown here is derived from an EMBL/GenBank/DDBJ whole genome shotgun (WGS) entry which is preliminary data.</text>
</comment>
<dbReference type="Pfam" id="PF24496">
    <property type="entry name" value="DUF7588"/>
    <property type="match status" value="1"/>
</dbReference>
<protein>
    <recommendedName>
        <fullName evidence="1">DUF7588 domain-containing protein</fullName>
    </recommendedName>
</protein>
<organism evidence="2 3">
    <name type="scientific">Solanum commersonii</name>
    <name type="common">Commerson's wild potato</name>
    <name type="synonym">Commerson's nightshade</name>
    <dbReference type="NCBI Taxonomy" id="4109"/>
    <lineage>
        <taxon>Eukaryota</taxon>
        <taxon>Viridiplantae</taxon>
        <taxon>Streptophyta</taxon>
        <taxon>Embryophyta</taxon>
        <taxon>Tracheophyta</taxon>
        <taxon>Spermatophyta</taxon>
        <taxon>Magnoliopsida</taxon>
        <taxon>eudicotyledons</taxon>
        <taxon>Gunneridae</taxon>
        <taxon>Pentapetalae</taxon>
        <taxon>asterids</taxon>
        <taxon>lamiids</taxon>
        <taxon>Solanales</taxon>
        <taxon>Solanaceae</taxon>
        <taxon>Solanoideae</taxon>
        <taxon>Solaneae</taxon>
        <taxon>Solanum</taxon>
    </lineage>
</organism>